<gene>
    <name evidence="1" type="ORF">NDI79_21035</name>
</gene>
<dbReference type="RefSeq" id="WP_310930665.1">
    <property type="nucleotide sequence ID" value="NZ_JAMQOQ010000007.1"/>
</dbReference>
<evidence type="ECO:0000313" key="2">
    <source>
        <dbReference type="Proteomes" id="UP001254813"/>
    </source>
</evidence>
<organism evidence="1 2">
    <name type="scientific">Halogeometricum luteum</name>
    <dbReference type="NCBI Taxonomy" id="2950537"/>
    <lineage>
        <taxon>Archaea</taxon>
        <taxon>Methanobacteriati</taxon>
        <taxon>Methanobacteriota</taxon>
        <taxon>Stenosarchaea group</taxon>
        <taxon>Halobacteria</taxon>
        <taxon>Halobacteriales</taxon>
        <taxon>Haloferacaceae</taxon>
        <taxon>Halogeometricum</taxon>
    </lineage>
</organism>
<sequence>MKEPDGSVWVVRTHTDGQRIFAEKRDDEEAAFDLALEQSVDGDVYRRP</sequence>
<comment type="caution">
    <text evidence="1">The sequence shown here is derived from an EMBL/GenBank/DDBJ whole genome shotgun (WGS) entry which is preliminary data.</text>
</comment>
<dbReference type="EMBL" id="JAMQOQ010000007">
    <property type="protein sequence ID" value="MDS0296658.1"/>
    <property type="molecule type" value="Genomic_DNA"/>
</dbReference>
<accession>A0ABU2G781</accession>
<evidence type="ECO:0000313" key="1">
    <source>
        <dbReference type="EMBL" id="MDS0296658.1"/>
    </source>
</evidence>
<reference evidence="1 2" key="1">
    <citation type="submission" date="2022-06" db="EMBL/GenBank/DDBJ databases">
        <title>Halogeometricum sp. a new haloarchaeum isolate from saline soil.</title>
        <authorList>
            <person name="Strakova D."/>
            <person name="Galisteo C."/>
            <person name="Sanchez-Porro C."/>
            <person name="Ventosa A."/>
        </authorList>
    </citation>
    <scope>NUCLEOTIDE SEQUENCE [LARGE SCALE GENOMIC DNA]</scope>
    <source>
        <strain evidence="2">S3BR25-2</strain>
    </source>
</reference>
<proteinExistence type="predicted"/>
<protein>
    <recommendedName>
        <fullName evidence="3">DUF2188 domain-containing protein</fullName>
    </recommendedName>
</protein>
<keyword evidence="2" id="KW-1185">Reference proteome</keyword>
<evidence type="ECO:0008006" key="3">
    <source>
        <dbReference type="Google" id="ProtNLM"/>
    </source>
</evidence>
<name>A0ABU2G781_9EURY</name>
<dbReference type="Proteomes" id="UP001254813">
    <property type="component" value="Unassembled WGS sequence"/>
</dbReference>